<keyword evidence="4" id="KW-1185">Reference proteome</keyword>
<evidence type="ECO:0000313" key="4">
    <source>
        <dbReference type="Proteomes" id="UP001153069"/>
    </source>
</evidence>
<name>A0A9N8EQQ1_9STRA</name>
<feature type="domain" description="FAS1" evidence="2">
    <location>
        <begin position="53"/>
        <end position="237"/>
    </location>
</feature>
<dbReference type="PROSITE" id="PS51257">
    <property type="entry name" value="PROKAR_LIPOPROTEIN"/>
    <property type="match status" value="1"/>
</dbReference>
<dbReference type="SUPFAM" id="SSF82153">
    <property type="entry name" value="FAS1 domain"/>
    <property type="match status" value="1"/>
</dbReference>
<evidence type="ECO:0000256" key="1">
    <source>
        <dbReference type="SAM" id="SignalP"/>
    </source>
</evidence>
<organism evidence="3 4">
    <name type="scientific">Seminavis robusta</name>
    <dbReference type="NCBI Taxonomy" id="568900"/>
    <lineage>
        <taxon>Eukaryota</taxon>
        <taxon>Sar</taxon>
        <taxon>Stramenopiles</taxon>
        <taxon>Ochrophyta</taxon>
        <taxon>Bacillariophyta</taxon>
        <taxon>Bacillariophyceae</taxon>
        <taxon>Bacillariophycidae</taxon>
        <taxon>Naviculales</taxon>
        <taxon>Naviculaceae</taxon>
        <taxon>Seminavis</taxon>
    </lineage>
</organism>
<comment type="caution">
    <text evidence="3">The sequence shown here is derived from an EMBL/GenBank/DDBJ whole genome shotgun (WGS) entry which is preliminary data.</text>
</comment>
<evidence type="ECO:0000313" key="3">
    <source>
        <dbReference type="EMBL" id="CAB9525048.1"/>
    </source>
</evidence>
<reference evidence="3" key="1">
    <citation type="submission" date="2020-06" db="EMBL/GenBank/DDBJ databases">
        <authorList>
            <consortium name="Plant Systems Biology data submission"/>
        </authorList>
    </citation>
    <scope>NUCLEOTIDE SEQUENCE</scope>
    <source>
        <strain evidence="3">D6</strain>
    </source>
</reference>
<accession>A0A9N8EQQ1</accession>
<feature type="chain" id="PRO_5040352044" description="FAS1 domain-containing protein" evidence="1">
    <location>
        <begin position="22"/>
        <end position="254"/>
    </location>
</feature>
<dbReference type="Gene3D" id="2.30.180.10">
    <property type="entry name" value="FAS1 domain"/>
    <property type="match status" value="1"/>
</dbReference>
<dbReference type="PROSITE" id="PS50213">
    <property type="entry name" value="FAS1"/>
    <property type="match status" value="1"/>
</dbReference>
<sequence>MTIRSFLLCASLATLWTWADAFATTNTLATSSCTRLWSSSSSSESDNTQQEQQQSVTIESVIQDNYPEFYSLLSKNENVFTQLQDAYDDSSGYTIFAPNSAAFAALEDKKRQQLDDPRNLETAQKMGLYHIVAEEALSMTQLNREDWTVPKTPEGLPALKYGALVTLGGEVPIGRFKTKDGNNFWGNLLGGGGSSSSEQSADSKDGPSTEIIVGPEAKILRSLKLGNAIIHEVDSLVSPVILWRYCDQLRIPGF</sequence>
<feature type="signal peptide" evidence="1">
    <location>
        <begin position="1"/>
        <end position="21"/>
    </location>
</feature>
<evidence type="ECO:0000259" key="2">
    <source>
        <dbReference type="PROSITE" id="PS50213"/>
    </source>
</evidence>
<dbReference type="EMBL" id="CAICTM010001621">
    <property type="protein sequence ID" value="CAB9525048.1"/>
    <property type="molecule type" value="Genomic_DNA"/>
</dbReference>
<protein>
    <recommendedName>
        <fullName evidence="2">FAS1 domain-containing protein</fullName>
    </recommendedName>
</protein>
<dbReference type="AlphaFoldDB" id="A0A9N8EQQ1"/>
<keyword evidence="1" id="KW-0732">Signal</keyword>
<gene>
    <name evidence="3" type="ORF">SEMRO_1623_G286660.1</name>
</gene>
<dbReference type="InterPro" id="IPR036378">
    <property type="entry name" value="FAS1_dom_sf"/>
</dbReference>
<dbReference type="OrthoDB" id="42799at2759"/>
<dbReference type="Proteomes" id="UP001153069">
    <property type="component" value="Unassembled WGS sequence"/>
</dbReference>
<dbReference type="Pfam" id="PF02469">
    <property type="entry name" value="Fasciclin"/>
    <property type="match status" value="1"/>
</dbReference>
<proteinExistence type="predicted"/>
<dbReference type="InterPro" id="IPR000782">
    <property type="entry name" value="FAS1_domain"/>
</dbReference>